<evidence type="ECO:0000313" key="1">
    <source>
        <dbReference type="EMBL" id="KKM74784.1"/>
    </source>
</evidence>
<proteinExistence type="predicted"/>
<accession>A0A0F9JYF1</accession>
<dbReference type="EMBL" id="LAZR01009082">
    <property type="protein sequence ID" value="KKM74784.1"/>
    <property type="molecule type" value="Genomic_DNA"/>
</dbReference>
<comment type="caution">
    <text evidence="1">The sequence shown here is derived from an EMBL/GenBank/DDBJ whole genome shotgun (WGS) entry which is preliminary data.</text>
</comment>
<name>A0A0F9JYF1_9ZZZZ</name>
<reference evidence="1" key="1">
    <citation type="journal article" date="2015" name="Nature">
        <title>Complex archaea that bridge the gap between prokaryotes and eukaryotes.</title>
        <authorList>
            <person name="Spang A."/>
            <person name="Saw J.H."/>
            <person name="Jorgensen S.L."/>
            <person name="Zaremba-Niedzwiedzka K."/>
            <person name="Martijn J."/>
            <person name="Lind A.E."/>
            <person name="van Eijk R."/>
            <person name="Schleper C."/>
            <person name="Guy L."/>
            <person name="Ettema T.J."/>
        </authorList>
    </citation>
    <scope>NUCLEOTIDE SEQUENCE</scope>
</reference>
<sequence length="66" mass="7290">MNKGRPDFSPVSLFLFALRMIGKLSNLCLLKQGTFLKDLFYSSDTIAGLVSNRMFLAIPTSVTDTS</sequence>
<dbReference type="AlphaFoldDB" id="A0A0F9JYF1"/>
<gene>
    <name evidence="1" type="ORF">LCGC14_1396910</name>
</gene>
<organism evidence="1">
    <name type="scientific">marine sediment metagenome</name>
    <dbReference type="NCBI Taxonomy" id="412755"/>
    <lineage>
        <taxon>unclassified sequences</taxon>
        <taxon>metagenomes</taxon>
        <taxon>ecological metagenomes</taxon>
    </lineage>
</organism>
<protein>
    <submittedName>
        <fullName evidence="1">Uncharacterized protein</fullName>
    </submittedName>
</protein>